<gene>
    <name evidence="2" type="ORF">Pc16g05330</name>
    <name evidence="2" type="ORF">PCH_Pc16g05330</name>
</gene>
<reference evidence="2 3" key="1">
    <citation type="journal article" date="2008" name="Nat. Biotechnol.">
        <title>Genome sequencing and analysis of the filamentous fungus Penicillium chrysogenum.</title>
        <authorList>
            <person name="van den Berg M.A."/>
            <person name="Albang R."/>
            <person name="Albermann K."/>
            <person name="Badger J.H."/>
            <person name="Daran J.-M."/>
            <person name="Driessen A.J.M."/>
            <person name="Garcia-Estrada C."/>
            <person name="Fedorova N.D."/>
            <person name="Harris D.M."/>
            <person name="Heijne W.H.M."/>
            <person name="Joardar V.S."/>
            <person name="Kiel J.A.K.W."/>
            <person name="Kovalchuk A."/>
            <person name="Martin J.F."/>
            <person name="Nierman W.C."/>
            <person name="Nijland J.G."/>
            <person name="Pronk J.T."/>
            <person name="Roubos J.A."/>
            <person name="van der Klei I.J."/>
            <person name="van Peij N.N.M.E."/>
            <person name="Veenhuis M."/>
            <person name="von Doehren H."/>
            <person name="Wagner C."/>
            <person name="Wortman J.R."/>
            <person name="Bovenberg R.A.L."/>
        </authorList>
    </citation>
    <scope>NUCLEOTIDE SEQUENCE [LARGE SCALE GENOMIC DNA]</scope>
    <source>
        <strain evidence="3">ATCC 28089 / DSM 1075 / NRRL 1951 / Wisconsin 54-1255</strain>
    </source>
</reference>
<dbReference type="Gene3D" id="3.40.50.300">
    <property type="entry name" value="P-loop containing nucleotide triphosphate hydrolases"/>
    <property type="match status" value="1"/>
</dbReference>
<proteinExistence type="predicted"/>
<dbReference type="eggNOG" id="ENOG502S41B">
    <property type="taxonomic scope" value="Eukaryota"/>
</dbReference>
<organism evidence="2 3">
    <name type="scientific">Penicillium rubens (strain ATCC 28089 / DSM 1075 / NRRL 1951 / Wisconsin 54-1255)</name>
    <name type="common">Penicillium chrysogenum</name>
    <dbReference type="NCBI Taxonomy" id="500485"/>
    <lineage>
        <taxon>Eukaryota</taxon>
        <taxon>Fungi</taxon>
        <taxon>Dikarya</taxon>
        <taxon>Ascomycota</taxon>
        <taxon>Pezizomycotina</taxon>
        <taxon>Eurotiomycetes</taxon>
        <taxon>Eurotiomycetidae</taxon>
        <taxon>Eurotiales</taxon>
        <taxon>Aspergillaceae</taxon>
        <taxon>Penicillium</taxon>
        <taxon>Penicillium chrysogenum species complex</taxon>
    </lineage>
</organism>
<dbReference type="SUPFAM" id="SSF52540">
    <property type="entry name" value="P-loop containing nucleoside triphosphate hydrolases"/>
    <property type="match status" value="1"/>
</dbReference>
<evidence type="ECO:0000313" key="3">
    <source>
        <dbReference type="Proteomes" id="UP000000724"/>
    </source>
</evidence>
<keyword evidence="1" id="KW-0472">Membrane</keyword>
<dbReference type="InterPro" id="IPR027417">
    <property type="entry name" value="P-loop_NTPase"/>
</dbReference>
<dbReference type="InterPro" id="IPR040632">
    <property type="entry name" value="Sulfotransfer_4"/>
</dbReference>
<dbReference type="PANTHER" id="PTHR36978:SF4">
    <property type="entry name" value="P-LOOP CONTAINING NUCLEOSIDE TRIPHOSPHATE HYDROLASE PROTEIN"/>
    <property type="match status" value="1"/>
</dbReference>
<dbReference type="PANTHER" id="PTHR36978">
    <property type="entry name" value="P-LOOP CONTAINING NUCLEOTIDE TRIPHOSPHATE HYDROLASE"/>
    <property type="match status" value="1"/>
</dbReference>
<dbReference type="EMBL" id="AM920431">
    <property type="protein sequence ID" value="CAP93203.1"/>
    <property type="molecule type" value="Genomic_DNA"/>
</dbReference>
<dbReference type="BioCyc" id="PCHR:PC16G05330-MONOMER"/>
<keyword evidence="1" id="KW-0812">Transmembrane</keyword>
<keyword evidence="1" id="KW-1133">Transmembrane helix</keyword>
<dbReference type="Pfam" id="PF17784">
    <property type="entry name" value="Sulfotransfer_4"/>
    <property type="match status" value="1"/>
</dbReference>
<name>B6H9I6_PENRW</name>
<dbReference type="VEuPathDB" id="FungiDB:PCH_Pc16g05330"/>
<accession>B6H9I6</accession>
<evidence type="ECO:0000256" key="1">
    <source>
        <dbReference type="SAM" id="Phobius"/>
    </source>
</evidence>
<dbReference type="STRING" id="500485.B6H9I6"/>
<dbReference type="Proteomes" id="UP000000724">
    <property type="component" value="Contig Pc00c16"/>
</dbReference>
<dbReference type="HOGENOM" id="CLU_061199_0_1_1"/>
<protein>
    <submittedName>
        <fullName evidence="2">Pc16g05330 protein</fullName>
    </submittedName>
</protein>
<dbReference type="OrthoDB" id="408152at2759"/>
<sequence>MLTQLQQESMQSGRAIAGILPSPRVDQEKSCRTVPMRVLVLGLSRTGTESLIQLGYDGTYHGYTAAVESPRDCKTWLRAMRAKFDGVGAPFVREDWDQLLGHYQAVCDVPAACFADELMTAYPNAKVILTNRDTDEWFYSVSKTLVANAFTRKASLISLFATITRSPNRWTRPTMMYALSDFFDGDFERNGKQTYREHYRRVREMARERKMELLDYEIKDGWEPLCKFLGHDVPVGPFPCGNDKQEVNARIKAIINREIQRLLLIFAFLFSCFAFTGLATITLVGI</sequence>
<dbReference type="AlphaFoldDB" id="B6H9I6"/>
<dbReference type="OMA" id="CTRVVPM"/>
<evidence type="ECO:0000313" key="2">
    <source>
        <dbReference type="EMBL" id="CAP93203.1"/>
    </source>
</evidence>
<keyword evidence="3" id="KW-1185">Reference proteome</keyword>
<feature type="transmembrane region" description="Helical" evidence="1">
    <location>
        <begin position="262"/>
        <end position="284"/>
    </location>
</feature>